<keyword evidence="2" id="KW-0503">Monooxygenase</keyword>
<keyword evidence="5" id="KW-1185">Reference proteome</keyword>
<dbReference type="PANTHER" id="PTHR13789">
    <property type="entry name" value="MONOOXYGENASE"/>
    <property type="match status" value="1"/>
</dbReference>
<organism evidence="4 5">
    <name type="scientific">Sediminivirga luteola</name>
    <dbReference type="NCBI Taxonomy" id="1774748"/>
    <lineage>
        <taxon>Bacteria</taxon>
        <taxon>Bacillati</taxon>
        <taxon>Actinomycetota</taxon>
        <taxon>Actinomycetes</taxon>
        <taxon>Micrococcales</taxon>
        <taxon>Brevibacteriaceae</taxon>
        <taxon>Sediminivirga</taxon>
    </lineage>
</organism>
<dbReference type="InterPro" id="IPR002938">
    <property type="entry name" value="FAD-bd"/>
</dbReference>
<evidence type="ECO:0000313" key="5">
    <source>
        <dbReference type="Proteomes" id="UP000616114"/>
    </source>
</evidence>
<reference evidence="4" key="2">
    <citation type="submission" date="2020-09" db="EMBL/GenBank/DDBJ databases">
        <authorList>
            <person name="Sun Q."/>
            <person name="Zhou Y."/>
        </authorList>
    </citation>
    <scope>NUCLEOTIDE SEQUENCE</scope>
    <source>
        <strain evidence="4">CGMCC 1.12785</strain>
    </source>
</reference>
<dbReference type="AlphaFoldDB" id="A0A8J2TV53"/>
<evidence type="ECO:0000256" key="1">
    <source>
        <dbReference type="ARBA" id="ARBA00023002"/>
    </source>
</evidence>
<accession>A0A8J2TV53</accession>
<dbReference type="Pfam" id="PF01494">
    <property type="entry name" value="FAD_binding_3"/>
    <property type="match status" value="1"/>
</dbReference>
<sequence>MYSGGMRTAHIVGGGVSGLALAGFLSCGWDVHLHEADWDARPVPTLFGIQTGGRRALEALGLGAALRRESLQISEGLLRDGAGRVLARVRGADVQLIPRPVLIGLLRDRLPSRVSVHRRTVATSRDLAGDLIVGADGVHSLIRQEHWRRSGARPLPVTVLRGVIDADLSEHALQEIWRADGLFGITPRPGGGVNWFATVPRQRFAGRDEALDALRARWDQGPAGPAEVLRHADAENTLVNDLWESRWPGRLVRGHAVLIGDAAHAMAPNLGRGANESLVDALVLGRALTAGATSRALRRYESTRLISPQLLRRASRTMLGVATTRHERLRSAAFAPLPKG</sequence>
<dbReference type="InterPro" id="IPR036188">
    <property type="entry name" value="FAD/NAD-bd_sf"/>
</dbReference>
<dbReference type="PANTHER" id="PTHR13789:SF309">
    <property type="entry name" value="PUTATIVE (AFU_ORTHOLOGUE AFUA_6G14510)-RELATED"/>
    <property type="match status" value="1"/>
</dbReference>
<dbReference type="GO" id="GO:0071949">
    <property type="term" value="F:FAD binding"/>
    <property type="evidence" value="ECO:0007669"/>
    <property type="project" value="InterPro"/>
</dbReference>
<dbReference type="Proteomes" id="UP000616114">
    <property type="component" value="Unassembled WGS sequence"/>
</dbReference>
<evidence type="ECO:0000259" key="3">
    <source>
        <dbReference type="Pfam" id="PF01494"/>
    </source>
</evidence>
<feature type="domain" description="FAD-binding" evidence="3">
    <location>
        <begin position="119"/>
        <end position="306"/>
    </location>
</feature>
<evidence type="ECO:0000313" key="4">
    <source>
        <dbReference type="EMBL" id="GGA03088.1"/>
    </source>
</evidence>
<dbReference type="EMBL" id="BMFY01000001">
    <property type="protein sequence ID" value="GGA03088.1"/>
    <property type="molecule type" value="Genomic_DNA"/>
</dbReference>
<reference evidence="4" key="1">
    <citation type="journal article" date="2014" name="Int. J. Syst. Evol. Microbiol.">
        <title>Complete genome sequence of Corynebacterium casei LMG S-19264T (=DSM 44701T), isolated from a smear-ripened cheese.</title>
        <authorList>
            <consortium name="US DOE Joint Genome Institute (JGI-PGF)"/>
            <person name="Walter F."/>
            <person name="Albersmeier A."/>
            <person name="Kalinowski J."/>
            <person name="Ruckert C."/>
        </authorList>
    </citation>
    <scope>NUCLEOTIDE SEQUENCE</scope>
    <source>
        <strain evidence="4">CGMCC 1.12785</strain>
    </source>
</reference>
<comment type="caution">
    <text evidence="4">The sequence shown here is derived from an EMBL/GenBank/DDBJ whole genome shotgun (WGS) entry which is preliminary data.</text>
</comment>
<keyword evidence="1" id="KW-0560">Oxidoreductase</keyword>
<gene>
    <name evidence="4" type="ORF">GCM10011333_02150</name>
</gene>
<proteinExistence type="predicted"/>
<dbReference type="InterPro" id="IPR050493">
    <property type="entry name" value="FAD-dep_Monooxygenase_BioMet"/>
</dbReference>
<dbReference type="GO" id="GO:0004497">
    <property type="term" value="F:monooxygenase activity"/>
    <property type="evidence" value="ECO:0007669"/>
    <property type="project" value="UniProtKB-KW"/>
</dbReference>
<evidence type="ECO:0000256" key="2">
    <source>
        <dbReference type="ARBA" id="ARBA00023033"/>
    </source>
</evidence>
<name>A0A8J2TV53_9MICO</name>
<dbReference type="Gene3D" id="3.50.50.60">
    <property type="entry name" value="FAD/NAD(P)-binding domain"/>
    <property type="match status" value="1"/>
</dbReference>
<dbReference type="PRINTS" id="PR00420">
    <property type="entry name" value="RNGMNOXGNASE"/>
</dbReference>
<protein>
    <recommendedName>
        <fullName evidence="3">FAD-binding domain-containing protein</fullName>
    </recommendedName>
</protein>
<dbReference type="SUPFAM" id="SSF51905">
    <property type="entry name" value="FAD/NAD(P)-binding domain"/>
    <property type="match status" value="1"/>
</dbReference>
<dbReference type="PROSITE" id="PS51257">
    <property type="entry name" value="PROKAR_LIPOPROTEIN"/>
    <property type="match status" value="1"/>
</dbReference>